<reference evidence="3 4" key="1">
    <citation type="journal article" date="2014" name="Genome Announc.">
        <title>Draft Genome Sequence of Lutibaculum baratangense Strain AMV1T, Isolated from a Mud Volcano in Andamans, India.</title>
        <authorList>
            <person name="Singh A."/>
            <person name="Sreenivas A."/>
            <person name="Sathyanarayana Reddy G."/>
            <person name="Pinnaka A.K."/>
            <person name="Shivaji S."/>
        </authorList>
    </citation>
    <scope>NUCLEOTIDE SEQUENCE [LARGE SCALE GENOMIC DNA]</scope>
    <source>
        <strain evidence="3 4">AMV1</strain>
    </source>
</reference>
<accession>V4TF02</accession>
<evidence type="ECO:0000313" key="4">
    <source>
        <dbReference type="Proteomes" id="UP000017819"/>
    </source>
</evidence>
<dbReference type="EC" id="2.5.1.18" evidence="3"/>
<dbReference type="InterPro" id="IPR036282">
    <property type="entry name" value="Glutathione-S-Trfase_C_sf"/>
</dbReference>
<dbReference type="eggNOG" id="COG0625">
    <property type="taxonomic scope" value="Bacteria"/>
</dbReference>
<name>V4TF02_9HYPH</name>
<dbReference type="PROSITE" id="PS50404">
    <property type="entry name" value="GST_NTER"/>
    <property type="match status" value="1"/>
</dbReference>
<keyword evidence="3" id="KW-0808">Transferase</keyword>
<evidence type="ECO:0000313" key="3">
    <source>
        <dbReference type="EMBL" id="ESR24768.1"/>
    </source>
</evidence>
<evidence type="ECO:0000259" key="2">
    <source>
        <dbReference type="PROSITE" id="PS50405"/>
    </source>
</evidence>
<sequence>MFNRSARAERRQEDQMKLYWCPHTRSFSILWLMEEAGLPYERVLVDIHAGEQRKETYLSINPMGKVPALVDGETVVAEQGAICAYVADRYPESGLAPRIDEPSRGRYLEWLFFAGSCIEPAFMEKVSGWEVKPTMSGWGNYDRVVAALERALAQGPWVLGERFSAADIMIGSGVHFGLAFGMLDKKPVFTAYEERLVARPAFQRAHEIDEAGAVERVKAS</sequence>
<dbReference type="SFLD" id="SFLDG01150">
    <property type="entry name" value="Main.1:_Beta-like"/>
    <property type="match status" value="1"/>
</dbReference>
<gene>
    <name evidence="3" type="ORF">N177_2091</name>
</gene>
<dbReference type="CDD" id="cd03046">
    <property type="entry name" value="GST_N_GTT1_like"/>
    <property type="match status" value="1"/>
</dbReference>
<protein>
    <submittedName>
        <fullName evidence="3">Glutathione S-transferase</fullName>
        <ecNumber evidence="3">2.5.1.18</ecNumber>
    </submittedName>
</protein>
<dbReference type="InterPro" id="IPR036249">
    <property type="entry name" value="Thioredoxin-like_sf"/>
</dbReference>
<dbReference type="SFLD" id="SFLDS00019">
    <property type="entry name" value="Glutathione_Transferase_(cytos"/>
    <property type="match status" value="1"/>
</dbReference>
<dbReference type="STRING" id="631454.N177_2091"/>
<dbReference type="Gene3D" id="1.20.1050.10">
    <property type="match status" value="1"/>
</dbReference>
<feature type="domain" description="GST N-terminal" evidence="1">
    <location>
        <begin position="13"/>
        <end position="94"/>
    </location>
</feature>
<dbReference type="InterPro" id="IPR040079">
    <property type="entry name" value="Glutathione_S-Trfase"/>
</dbReference>
<evidence type="ECO:0000259" key="1">
    <source>
        <dbReference type="PROSITE" id="PS50404"/>
    </source>
</evidence>
<dbReference type="InterPro" id="IPR004045">
    <property type="entry name" value="Glutathione_S-Trfase_N"/>
</dbReference>
<dbReference type="EMBL" id="AWXZ01000029">
    <property type="protein sequence ID" value="ESR24768.1"/>
    <property type="molecule type" value="Genomic_DNA"/>
</dbReference>
<dbReference type="SFLD" id="SFLDG00358">
    <property type="entry name" value="Main_(cytGST)"/>
    <property type="match status" value="1"/>
</dbReference>
<organism evidence="3 4">
    <name type="scientific">Lutibaculum baratangense AMV1</name>
    <dbReference type="NCBI Taxonomy" id="631454"/>
    <lineage>
        <taxon>Bacteria</taxon>
        <taxon>Pseudomonadati</taxon>
        <taxon>Pseudomonadota</taxon>
        <taxon>Alphaproteobacteria</taxon>
        <taxon>Hyphomicrobiales</taxon>
        <taxon>Tepidamorphaceae</taxon>
        <taxon>Lutibaculum</taxon>
    </lineage>
</organism>
<dbReference type="SUPFAM" id="SSF52833">
    <property type="entry name" value="Thioredoxin-like"/>
    <property type="match status" value="1"/>
</dbReference>
<dbReference type="SUPFAM" id="SSF47616">
    <property type="entry name" value="GST C-terminal domain-like"/>
    <property type="match status" value="1"/>
</dbReference>
<dbReference type="InterPro" id="IPR010987">
    <property type="entry name" value="Glutathione-S-Trfase_C-like"/>
</dbReference>
<dbReference type="Proteomes" id="UP000017819">
    <property type="component" value="Unassembled WGS sequence"/>
</dbReference>
<dbReference type="PATRIC" id="fig|631454.5.peg.2060"/>
<dbReference type="GO" id="GO:0004364">
    <property type="term" value="F:glutathione transferase activity"/>
    <property type="evidence" value="ECO:0007669"/>
    <property type="project" value="UniProtKB-EC"/>
</dbReference>
<dbReference type="PROSITE" id="PS50405">
    <property type="entry name" value="GST_CTER"/>
    <property type="match status" value="1"/>
</dbReference>
<dbReference type="PANTHER" id="PTHR44051:SF8">
    <property type="entry name" value="GLUTATHIONE S-TRANSFERASE GSTA"/>
    <property type="match status" value="1"/>
</dbReference>
<feature type="domain" description="GST C-terminal" evidence="2">
    <location>
        <begin position="100"/>
        <end position="220"/>
    </location>
</feature>
<dbReference type="Pfam" id="PF02798">
    <property type="entry name" value="GST_N"/>
    <property type="match status" value="1"/>
</dbReference>
<comment type="caution">
    <text evidence="3">The sequence shown here is derived from an EMBL/GenBank/DDBJ whole genome shotgun (WGS) entry which is preliminary data.</text>
</comment>
<keyword evidence="4" id="KW-1185">Reference proteome</keyword>
<dbReference type="CDD" id="cd03207">
    <property type="entry name" value="GST_C_8"/>
    <property type="match status" value="1"/>
</dbReference>
<dbReference type="AlphaFoldDB" id="V4TF02"/>
<dbReference type="Gene3D" id="3.40.30.10">
    <property type="entry name" value="Glutaredoxin"/>
    <property type="match status" value="1"/>
</dbReference>
<dbReference type="PANTHER" id="PTHR44051">
    <property type="entry name" value="GLUTATHIONE S-TRANSFERASE-RELATED"/>
    <property type="match status" value="1"/>
</dbReference>
<proteinExistence type="predicted"/>
<dbReference type="Pfam" id="PF13410">
    <property type="entry name" value="GST_C_2"/>
    <property type="match status" value="1"/>
</dbReference>